<evidence type="ECO:0000313" key="2">
    <source>
        <dbReference type="EMBL" id="AGM26657.1"/>
    </source>
</evidence>
<organism evidence="2 3">
    <name type="scientific">Mycobacteroides abscessus subsp. bolletii 50594</name>
    <dbReference type="NCBI Taxonomy" id="1303024"/>
    <lineage>
        <taxon>Bacteria</taxon>
        <taxon>Bacillati</taxon>
        <taxon>Actinomycetota</taxon>
        <taxon>Actinomycetes</taxon>
        <taxon>Mycobacteriales</taxon>
        <taxon>Mycobacteriaceae</taxon>
        <taxon>Mycobacteroides</taxon>
        <taxon>Mycobacteroides abscessus</taxon>
    </lineage>
</organism>
<protein>
    <recommendedName>
        <fullName evidence="1">DUF4873 domain-containing protein</fullName>
    </recommendedName>
</protein>
<dbReference type="InterPro" id="IPR032371">
    <property type="entry name" value="DUF4873"/>
</dbReference>
<reference evidence="2 3" key="1">
    <citation type="journal article" date="2013" name="Genome Announc.">
        <title>Complete Genome Sequence of Mycobacterium massiliense Clinical Strain Asan 50594, Belonging to the Type II Genotype.</title>
        <authorList>
            <person name="Kim B.J."/>
            <person name="Kim B.R."/>
            <person name="Hong S.H."/>
            <person name="Seok S.H."/>
            <person name="Kook Y.H."/>
            <person name="Kim B.J."/>
        </authorList>
    </citation>
    <scope>NUCLEOTIDE SEQUENCE [LARGE SCALE GENOMIC DNA]</scope>
    <source>
        <strain evidence="2 3">50594</strain>
    </source>
</reference>
<accession>A0AB33A4L3</accession>
<evidence type="ECO:0000313" key="3">
    <source>
        <dbReference type="Proteomes" id="UP000013961"/>
    </source>
</evidence>
<dbReference type="KEGG" id="mabb:MASS_0055"/>
<dbReference type="EMBL" id="CP004374">
    <property type="protein sequence ID" value="AGM26657.1"/>
    <property type="molecule type" value="Genomic_DNA"/>
</dbReference>
<dbReference type="AlphaFoldDB" id="A0AB33A4L3"/>
<evidence type="ECO:0000259" key="1">
    <source>
        <dbReference type="Pfam" id="PF16170"/>
    </source>
</evidence>
<name>A0AB33A4L3_9MYCO</name>
<feature type="domain" description="DUF4873" evidence="1">
    <location>
        <begin position="20"/>
        <end position="107"/>
    </location>
</feature>
<dbReference type="Pfam" id="PF16170">
    <property type="entry name" value="DUF4873"/>
    <property type="match status" value="1"/>
</dbReference>
<dbReference type="Proteomes" id="UP000013961">
    <property type="component" value="Chromosome"/>
</dbReference>
<gene>
    <name evidence="2" type="ORF">MASS_0055</name>
</gene>
<sequence length="116" mass="12789">MKGLGMRLTDDSAHMDDAVDYCGPATLVIEGEEFETRVRLRGFFQPIDGTYRWHGRTDSGTRSLARFGRDRASGAIRTAHGQAAVIIDEIDLWGRYRLRGSGCPPFPPAGLPHDGD</sequence>
<proteinExistence type="predicted"/>